<proteinExistence type="predicted"/>
<dbReference type="PANTHER" id="PTHR47020:SF1">
    <property type="entry name" value="HILLARIN"/>
    <property type="match status" value="1"/>
</dbReference>
<dbReference type="AlphaFoldDB" id="A0A915CU45"/>
<dbReference type="Proteomes" id="UP000887574">
    <property type="component" value="Unplaced"/>
</dbReference>
<accession>A0A915CU45</accession>
<organism evidence="1 2">
    <name type="scientific">Ditylenchus dipsaci</name>
    <dbReference type="NCBI Taxonomy" id="166011"/>
    <lineage>
        <taxon>Eukaryota</taxon>
        <taxon>Metazoa</taxon>
        <taxon>Ecdysozoa</taxon>
        <taxon>Nematoda</taxon>
        <taxon>Chromadorea</taxon>
        <taxon>Rhabditida</taxon>
        <taxon>Tylenchina</taxon>
        <taxon>Tylenchomorpha</taxon>
        <taxon>Sphaerularioidea</taxon>
        <taxon>Anguinidae</taxon>
        <taxon>Anguininae</taxon>
        <taxon>Ditylenchus</taxon>
    </lineage>
</organism>
<protein>
    <submittedName>
        <fullName evidence="2">Uncharacterized protein</fullName>
    </submittedName>
</protein>
<name>A0A915CU45_9BILA</name>
<dbReference type="WBParaSite" id="jg12166">
    <property type="protein sequence ID" value="jg12166"/>
    <property type="gene ID" value="jg12166"/>
</dbReference>
<dbReference type="PANTHER" id="PTHR47020">
    <property type="entry name" value="HILLARIN"/>
    <property type="match status" value="1"/>
</dbReference>
<dbReference type="InterPro" id="IPR053041">
    <property type="entry name" value="Transglut-like_Superfamily_Mod"/>
</dbReference>
<evidence type="ECO:0000313" key="1">
    <source>
        <dbReference type="Proteomes" id="UP000887574"/>
    </source>
</evidence>
<evidence type="ECO:0000313" key="2">
    <source>
        <dbReference type="WBParaSite" id="jg12166"/>
    </source>
</evidence>
<reference evidence="2" key="1">
    <citation type="submission" date="2022-11" db="UniProtKB">
        <authorList>
            <consortium name="WormBaseParasite"/>
        </authorList>
    </citation>
    <scope>IDENTIFICATION</scope>
</reference>
<keyword evidence="1" id="KW-1185">Reference proteome</keyword>
<sequence length="157" mass="17594">MVFDNELDKDTPLGLLRGIKYGTESYHVLFKRLCSYAGLHCMVIKGYSKSAGYQPGFVWRTIDSGTRGMPCFWMDRGGLCSIEYDDHYFMTDPESLFMSSFLKTQNGSCFQGQSRSGSSKMLPLLGLCFQICLRFSDQKLPSVILTDSTGAATIPYL</sequence>